<keyword evidence="2" id="KW-1185">Reference proteome</keyword>
<dbReference type="RefSeq" id="WP_045668765.1">
    <property type="nucleotide sequence ID" value="NZ_CP011058.1"/>
</dbReference>
<sequence>MNSTDKVKVLSDLFHLINFYYEGRDQPSEVNIFESLKNYCEILDVDYDEFRKEFGIKMWDELR</sequence>
<dbReference type="Proteomes" id="UP000032633">
    <property type="component" value="Chromosome"/>
</dbReference>
<dbReference type="PATRIC" id="fig|1126833.4.peg.41"/>
<dbReference type="EMBL" id="CP011058">
    <property type="protein sequence ID" value="AJY73330.1"/>
    <property type="molecule type" value="Genomic_DNA"/>
</dbReference>
<evidence type="ECO:0000313" key="1">
    <source>
        <dbReference type="EMBL" id="AJY73330.1"/>
    </source>
</evidence>
<name>A0A0D5NDV7_9BACL</name>
<proteinExistence type="predicted"/>
<protein>
    <submittedName>
        <fullName evidence="1">Uncharacterized protein</fullName>
    </submittedName>
</protein>
<gene>
    <name evidence="1" type="ORF">VN24_00175</name>
</gene>
<accession>A0A0D5NDV7</accession>
<reference evidence="1 2" key="1">
    <citation type="journal article" date="2015" name="J. Biotechnol.">
        <title>Complete genome sequence of Paenibacillus beijingensis 7188(T) (=DSM 24997(T)), a novel rhizobacterium from jujube garden soil.</title>
        <authorList>
            <person name="Kwak Y."/>
            <person name="Shin J.H."/>
        </authorList>
    </citation>
    <scope>NUCLEOTIDE SEQUENCE [LARGE SCALE GENOMIC DNA]</scope>
    <source>
        <strain evidence="1 2">DSM 24997</strain>
    </source>
</reference>
<organism evidence="1 2">
    <name type="scientific">Paenibacillus beijingensis</name>
    <dbReference type="NCBI Taxonomy" id="1126833"/>
    <lineage>
        <taxon>Bacteria</taxon>
        <taxon>Bacillati</taxon>
        <taxon>Bacillota</taxon>
        <taxon>Bacilli</taxon>
        <taxon>Bacillales</taxon>
        <taxon>Paenibacillaceae</taxon>
        <taxon>Paenibacillus</taxon>
    </lineage>
</organism>
<dbReference type="OrthoDB" id="2680439at2"/>
<dbReference type="AlphaFoldDB" id="A0A0D5NDV7"/>
<dbReference type="KEGG" id="pbj:VN24_00175"/>
<evidence type="ECO:0000313" key="2">
    <source>
        <dbReference type="Proteomes" id="UP000032633"/>
    </source>
</evidence>
<reference evidence="2" key="2">
    <citation type="submission" date="2015-03" db="EMBL/GenBank/DDBJ databases">
        <title>Genome sequence of Paenibacillus beijingensis strain DSM 24997T.</title>
        <authorList>
            <person name="Kwak Y."/>
            <person name="Shin J.-H."/>
        </authorList>
    </citation>
    <scope>NUCLEOTIDE SEQUENCE [LARGE SCALE GENOMIC DNA]</scope>
    <source>
        <strain evidence="2">DSM 24997</strain>
    </source>
</reference>
<dbReference type="HOGENOM" id="CLU_2881565_0_0_9"/>